<evidence type="ECO:0000313" key="2">
    <source>
        <dbReference type="Proteomes" id="UP000024329"/>
    </source>
</evidence>
<accession>A0A031JGK7</accession>
<dbReference type="PATRIC" id="fig|158500.4.peg.5040"/>
<dbReference type="AlphaFoldDB" id="A0A031JGK7"/>
<organism evidence="1 2">
    <name type="scientific">Novosphingobium resinovorum</name>
    <dbReference type="NCBI Taxonomy" id="158500"/>
    <lineage>
        <taxon>Bacteria</taxon>
        <taxon>Pseudomonadati</taxon>
        <taxon>Pseudomonadota</taxon>
        <taxon>Alphaproteobacteria</taxon>
        <taxon>Sphingomonadales</taxon>
        <taxon>Sphingomonadaceae</taxon>
        <taxon>Novosphingobium</taxon>
    </lineage>
</organism>
<evidence type="ECO:0000313" key="1">
    <source>
        <dbReference type="EMBL" id="EZP73209.1"/>
    </source>
</evidence>
<dbReference type="Proteomes" id="UP000024329">
    <property type="component" value="Unassembled WGS sequence"/>
</dbReference>
<gene>
    <name evidence="1" type="ORF">BV97_04963</name>
</gene>
<name>A0A031JGK7_9SPHN</name>
<dbReference type="eggNOG" id="ENOG502ZNT1">
    <property type="taxonomic scope" value="Bacteria"/>
</dbReference>
<comment type="caution">
    <text evidence="1">The sequence shown here is derived from an EMBL/GenBank/DDBJ whole genome shotgun (WGS) entry which is preliminary data.</text>
</comment>
<dbReference type="RefSeq" id="WP_285022355.1">
    <property type="nucleotide sequence ID" value="NZ_CP128492.1"/>
</dbReference>
<sequence>MKALPPPSTLPMLARQLSMPLDMPQIRGLTDAERSTVVAKLATLLMAAAGVAAKEPSDDGQ</sequence>
<proteinExistence type="predicted"/>
<dbReference type="EMBL" id="JFYZ01000047">
    <property type="protein sequence ID" value="EZP73209.1"/>
    <property type="molecule type" value="Genomic_DNA"/>
</dbReference>
<reference evidence="1 2" key="1">
    <citation type="submission" date="2014-03" db="EMBL/GenBank/DDBJ databases">
        <title>Whole genome sequence of Novosphingobium resinovorum KF1.</title>
        <authorList>
            <person name="Gan H.M."/>
            <person name="Gan H.Y."/>
            <person name="Chew T.H."/>
            <person name="Savka M.A."/>
        </authorList>
    </citation>
    <scope>NUCLEOTIDE SEQUENCE [LARGE SCALE GENOMIC DNA]</scope>
    <source>
        <strain evidence="1 2">KF1</strain>
    </source>
</reference>
<protein>
    <submittedName>
        <fullName evidence="1">Uncharacterized protein</fullName>
    </submittedName>
</protein>